<dbReference type="EMBL" id="JAUSVY010000004">
    <property type="protein sequence ID" value="MDQ0505250.1"/>
    <property type="molecule type" value="Genomic_DNA"/>
</dbReference>
<evidence type="ECO:0008006" key="3">
    <source>
        <dbReference type="Google" id="ProtNLM"/>
    </source>
</evidence>
<keyword evidence="2" id="KW-1185">Reference proteome</keyword>
<comment type="caution">
    <text evidence="1">The sequence shown here is derived from an EMBL/GenBank/DDBJ whole genome shotgun (WGS) entry which is preliminary data.</text>
</comment>
<protein>
    <recommendedName>
        <fullName evidence="3">Aldehyde dehydrogenase</fullName>
    </recommendedName>
</protein>
<dbReference type="RefSeq" id="WP_237344427.1">
    <property type="nucleotide sequence ID" value="NZ_JABWGX010000004.1"/>
</dbReference>
<proteinExistence type="predicted"/>
<accession>A0ABU0LDN6</accession>
<gene>
    <name evidence="1" type="ORF">QOZ94_002046</name>
</gene>
<name>A0ABU0LDN6_XANAG</name>
<sequence>MTEHVCMVVEEANRDDLSRKAGIFLYVDTRLWLTDGTVHRDDGPALLSPDGVVRWYLHGKDVTRDANTLFRQQGWPLSSGLDTAEKQQMFKAHFSL</sequence>
<organism evidence="1 2">
    <name type="scientific">Xanthobacter agilis</name>
    <dbReference type="NCBI Taxonomy" id="47492"/>
    <lineage>
        <taxon>Bacteria</taxon>
        <taxon>Pseudomonadati</taxon>
        <taxon>Pseudomonadota</taxon>
        <taxon>Alphaproteobacteria</taxon>
        <taxon>Hyphomicrobiales</taxon>
        <taxon>Xanthobacteraceae</taxon>
        <taxon>Xanthobacter</taxon>
    </lineage>
</organism>
<reference evidence="1 2" key="1">
    <citation type="submission" date="2023-07" db="EMBL/GenBank/DDBJ databases">
        <title>Genomic Encyclopedia of Type Strains, Phase IV (KMG-IV): sequencing the most valuable type-strain genomes for metagenomic binning, comparative biology and taxonomic classification.</title>
        <authorList>
            <person name="Goeker M."/>
        </authorList>
    </citation>
    <scope>NUCLEOTIDE SEQUENCE [LARGE SCALE GENOMIC DNA]</scope>
    <source>
        <strain evidence="1 2">DSM 3770</strain>
    </source>
</reference>
<evidence type="ECO:0000313" key="1">
    <source>
        <dbReference type="EMBL" id="MDQ0505250.1"/>
    </source>
</evidence>
<dbReference type="Proteomes" id="UP001241747">
    <property type="component" value="Unassembled WGS sequence"/>
</dbReference>
<evidence type="ECO:0000313" key="2">
    <source>
        <dbReference type="Proteomes" id="UP001241747"/>
    </source>
</evidence>